<keyword evidence="2" id="KW-1185">Reference proteome</keyword>
<name>A0A3M7M4F5_9PLEO</name>
<reference evidence="1 2" key="1">
    <citation type="journal article" date="2014" name="PLoS ONE">
        <title>De novo Genome Assembly of the Fungal Plant Pathogen Pyrenophora semeniperda.</title>
        <authorList>
            <person name="Soliai M.M."/>
            <person name="Meyer S.E."/>
            <person name="Udall J.A."/>
            <person name="Elzinga D.E."/>
            <person name="Hermansen R.A."/>
            <person name="Bodily P.M."/>
            <person name="Hart A.A."/>
            <person name="Coleman C.E."/>
        </authorList>
    </citation>
    <scope>NUCLEOTIDE SEQUENCE [LARGE SCALE GENOMIC DNA]</scope>
    <source>
        <strain evidence="1 2">CCB06</strain>
        <tissue evidence="1">Mycelium</tissue>
    </source>
</reference>
<dbReference type="Proteomes" id="UP000265663">
    <property type="component" value="Unassembled WGS sequence"/>
</dbReference>
<accession>A0A3M7M4F5</accession>
<dbReference type="EMBL" id="KE747818">
    <property type="protein sequence ID" value="RMZ69387.1"/>
    <property type="molecule type" value="Genomic_DNA"/>
</dbReference>
<organism evidence="1 2">
    <name type="scientific">Pyrenophora seminiperda CCB06</name>
    <dbReference type="NCBI Taxonomy" id="1302712"/>
    <lineage>
        <taxon>Eukaryota</taxon>
        <taxon>Fungi</taxon>
        <taxon>Dikarya</taxon>
        <taxon>Ascomycota</taxon>
        <taxon>Pezizomycotina</taxon>
        <taxon>Dothideomycetes</taxon>
        <taxon>Pleosporomycetidae</taxon>
        <taxon>Pleosporales</taxon>
        <taxon>Pleosporineae</taxon>
        <taxon>Pleosporaceae</taxon>
        <taxon>Pyrenophora</taxon>
    </lineage>
</organism>
<evidence type="ECO:0000313" key="1">
    <source>
        <dbReference type="EMBL" id="RMZ69387.1"/>
    </source>
</evidence>
<dbReference type="AlphaFoldDB" id="A0A3M7M4F5"/>
<protein>
    <submittedName>
        <fullName evidence="1">Uncharacterized protein</fullName>
    </submittedName>
</protein>
<evidence type="ECO:0000313" key="2">
    <source>
        <dbReference type="Proteomes" id="UP000265663"/>
    </source>
</evidence>
<sequence length="539" mass="60902">MRDQFAPDLLLSQLLCDTGGACSLVSCKLLKEDLSEEDKQMALYVFEQISGFHHQCTSMQTGLRNSGDYVFNAIPELVSTYSSATRIQVTIKNYRKKKEIDTSITSGMIFFAGQGIAVVKALVDVITPPGGEEVSKVPAAASTTITFLSGVFDRLKNLDKLLQEEDPDYARDLRGDLRSKLNQYLHLVVDKMSDDIVAFLEGDKNSSGRDLLDVLTAGDFLIKDGVKGMEFKALSDKALFGSVINALWSWERAYVVEADVPDNQCQSDSRGPSQSRVCLDERPNKVYYLQALDQESEIAAKAHTKSLDGYSRIHAPTGYRNFGEGEDNAAYGLTKEDIVRSSLSVFETRFKTRIHTPGPQTKNRHDTDNVNGIFRLPVCRNPEGQAISSVWSQKDRHYPCMCGNFGWDDSSWNADKDETSYFLIETGLMYSNMWGTFCRKYMGCVPSGRTSWRGTLESTRKPGDPPIPQNNLLPHSHCKAKVSWSEGSPDMDNNWMPQPLEGHSKTEVFWNWLKEVPKKWWHKLKNGWHKLKNWWHNVF</sequence>
<gene>
    <name evidence="1" type="ORF">GMOD_00006181</name>
</gene>
<proteinExistence type="predicted"/>
<dbReference type="OrthoDB" id="3800526at2759"/>